<dbReference type="EMBL" id="DWYY01000036">
    <property type="protein sequence ID" value="HJA92100.1"/>
    <property type="molecule type" value="Genomic_DNA"/>
</dbReference>
<dbReference type="InterPro" id="IPR003034">
    <property type="entry name" value="SAP_dom"/>
</dbReference>
<dbReference type="SUPFAM" id="SSF68906">
    <property type="entry name" value="SAP domain"/>
    <property type="match status" value="1"/>
</dbReference>
<evidence type="ECO:0000313" key="3">
    <source>
        <dbReference type="Proteomes" id="UP000886858"/>
    </source>
</evidence>
<organism evidence="2 3">
    <name type="scientific">Candidatus Eisenbergiella merdipullorum</name>
    <dbReference type="NCBI Taxonomy" id="2838553"/>
    <lineage>
        <taxon>Bacteria</taxon>
        <taxon>Bacillati</taxon>
        <taxon>Bacillota</taxon>
        <taxon>Clostridia</taxon>
        <taxon>Lachnospirales</taxon>
        <taxon>Lachnospiraceae</taxon>
        <taxon>Eisenbergiella</taxon>
    </lineage>
</organism>
<reference evidence="2" key="1">
    <citation type="journal article" date="2021" name="PeerJ">
        <title>Extensive microbial diversity within the chicken gut microbiome revealed by metagenomics and culture.</title>
        <authorList>
            <person name="Gilroy R."/>
            <person name="Ravi A."/>
            <person name="Getino M."/>
            <person name="Pursley I."/>
            <person name="Horton D.L."/>
            <person name="Alikhan N.F."/>
            <person name="Baker D."/>
            <person name="Gharbi K."/>
            <person name="Hall N."/>
            <person name="Watson M."/>
            <person name="Adriaenssens E.M."/>
            <person name="Foster-Nyarko E."/>
            <person name="Jarju S."/>
            <person name="Secka A."/>
            <person name="Antonio M."/>
            <person name="Oren A."/>
            <person name="Chaudhuri R.R."/>
            <person name="La Ragione R."/>
            <person name="Hildebrand F."/>
            <person name="Pallen M.J."/>
        </authorList>
    </citation>
    <scope>NUCLEOTIDE SEQUENCE</scope>
    <source>
        <strain evidence="2">CHK179-7159</strain>
    </source>
</reference>
<feature type="domain" description="SAP" evidence="1">
    <location>
        <begin position="119"/>
        <end position="153"/>
    </location>
</feature>
<name>A0A9D2L054_9FIRM</name>
<dbReference type="PROSITE" id="PS50800">
    <property type="entry name" value="SAP"/>
    <property type="match status" value="1"/>
</dbReference>
<comment type="caution">
    <text evidence="2">The sequence shown here is derived from an EMBL/GenBank/DDBJ whole genome shotgun (WGS) entry which is preliminary data.</text>
</comment>
<evidence type="ECO:0000313" key="2">
    <source>
        <dbReference type="EMBL" id="HJA92100.1"/>
    </source>
</evidence>
<reference evidence="2" key="2">
    <citation type="submission" date="2021-04" db="EMBL/GenBank/DDBJ databases">
        <authorList>
            <person name="Gilroy R."/>
        </authorList>
    </citation>
    <scope>NUCLEOTIDE SEQUENCE</scope>
    <source>
        <strain evidence="2">CHK179-7159</strain>
    </source>
</reference>
<proteinExistence type="predicted"/>
<sequence>MKIIEKLLDALNLEKMEQRRIAKTKIFAQPNDTALLLKIKAFWETHEYSYYIPESRQANRSEIYEYALTYALSCFAKPRHSNEMSHFHLGRIGITNWPAFFRDISQNSYIRPADAEEVLSTYTVKELKIIADSLGIKKSGKKMDLIDEIIFFATDDMIDNITADSDLYILTDKGAEYISSREDYVLLEKHAVCDISLSEFNDHRIICGRRRNFYDTMFQALSDKAFKLNLCHCFDKLAITEMHIYNILIEEATLTEHTPHIDVAIRHYLEYLYLLLCFSRDASFLTNEGVFYRDASGIRLPHINNNLIDFKDYFKYINYSVIFSNKPPCFLMDYEFIAMIEEFLNTPIFDYDKWNLLLQNRFSEYIKLFTKRM</sequence>
<gene>
    <name evidence="2" type="ORF">H9717_03090</name>
</gene>
<dbReference type="Proteomes" id="UP000886858">
    <property type="component" value="Unassembled WGS sequence"/>
</dbReference>
<dbReference type="AlphaFoldDB" id="A0A9D2L054"/>
<dbReference type="InterPro" id="IPR036361">
    <property type="entry name" value="SAP_dom_sf"/>
</dbReference>
<evidence type="ECO:0000259" key="1">
    <source>
        <dbReference type="PROSITE" id="PS50800"/>
    </source>
</evidence>
<dbReference type="Gene3D" id="1.10.720.30">
    <property type="entry name" value="SAP domain"/>
    <property type="match status" value="1"/>
</dbReference>
<protein>
    <submittedName>
        <fullName evidence="2">SAP domain-containing protein</fullName>
    </submittedName>
</protein>
<accession>A0A9D2L054</accession>